<sequence length="154" mass="17651">MTNKPSFWRKYRYQLSGSVLVLPFWFLYQSMTPVFPPAWPAQQVGDFEITPMPLDLEQPYVHHEAYVKDFMLMFNKGKIGDIRQGYVNIGPAPLPLGILQQTEDGILHGNRHGQHVHAIAPATFAATDKMWVTIETWQGQQLTASWELPETLLK</sequence>
<evidence type="ECO:0000313" key="2">
    <source>
        <dbReference type="Proteomes" id="UP000283077"/>
    </source>
</evidence>
<dbReference type="RefSeq" id="WP_127699291.1">
    <property type="nucleotide sequence ID" value="NZ_SACS01000012.1"/>
</dbReference>
<dbReference type="OrthoDB" id="6331533at2"/>
<protein>
    <submittedName>
        <fullName evidence="1">Uncharacterized protein</fullName>
    </submittedName>
</protein>
<keyword evidence="2" id="KW-1185">Reference proteome</keyword>
<organism evidence="1 2">
    <name type="scientific">Rheinheimera riviphila</name>
    <dbReference type="NCBI Taxonomy" id="1834037"/>
    <lineage>
        <taxon>Bacteria</taxon>
        <taxon>Pseudomonadati</taxon>
        <taxon>Pseudomonadota</taxon>
        <taxon>Gammaproteobacteria</taxon>
        <taxon>Chromatiales</taxon>
        <taxon>Chromatiaceae</taxon>
        <taxon>Rheinheimera</taxon>
    </lineage>
</organism>
<accession>A0A437QR59</accession>
<dbReference type="InterPro" id="IPR016922">
    <property type="entry name" value="UCP029505"/>
</dbReference>
<dbReference type="Proteomes" id="UP000283077">
    <property type="component" value="Unassembled WGS sequence"/>
</dbReference>
<reference evidence="1 2" key="1">
    <citation type="submission" date="2019-01" db="EMBL/GenBank/DDBJ databases">
        <authorList>
            <person name="Chen W.-M."/>
        </authorList>
    </citation>
    <scope>NUCLEOTIDE SEQUENCE [LARGE SCALE GENOMIC DNA]</scope>
    <source>
        <strain evidence="1 2">KYPC3</strain>
    </source>
</reference>
<comment type="caution">
    <text evidence="1">The sequence shown here is derived from an EMBL/GenBank/DDBJ whole genome shotgun (WGS) entry which is preliminary data.</text>
</comment>
<dbReference type="AlphaFoldDB" id="A0A437QR59"/>
<name>A0A437QR59_9GAMM</name>
<proteinExistence type="predicted"/>
<gene>
    <name evidence="1" type="ORF">EOE67_11835</name>
</gene>
<dbReference type="PIRSF" id="PIRSF029505">
    <property type="entry name" value="UCP029505"/>
    <property type="match status" value="1"/>
</dbReference>
<evidence type="ECO:0000313" key="1">
    <source>
        <dbReference type="EMBL" id="RVU36995.1"/>
    </source>
</evidence>
<dbReference type="EMBL" id="SACS01000012">
    <property type="protein sequence ID" value="RVU36995.1"/>
    <property type="molecule type" value="Genomic_DNA"/>
</dbReference>